<dbReference type="InterPro" id="IPR038734">
    <property type="entry name" value="YhaN_AAA"/>
</dbReference>
<dbReference type="SUPFAM" id="SSF52540">
    <property type="entry name" value="P-loop containing nucleoside triphosphate hydrolases"/>
    <property type="match status" value="1"/>
</dbReference>
<dbReference type="STRING" id="307486.GCA_000807215_02685"/>
<comment type="caution">
    <text evidence="3">The sequence shown here is derived from an EMBL/GenBank/DDBJ whole genome shotgun (WGS) entry which is preliminary data.</text>
</comment>
<dbReference type="PANTHER" id="PTHR41259:SF1">
    <property type="entry name" value="DOUBLE-STRAND BREAK REPAIR RAD50 ATPASE, PUTATIVE-RELATED"/>
    <property type="match status" value="1"/>
</dbReference>
<dbReference type="Gene3D" id="3.40.50.300">
    <property type="entry name" value="P-loop containing nucleotide triphosphate hydrolases"/>
    <property type="match status" value="2"/>
</dbReference>
<proteinExistence type="predicted"/>
<gene>
    <name evidence="3" type="primary">smc_4</name>
    <name evidence="3" type="ORF">Ttaiw_02124</name>
</gene>
<dbReference type="AlphaFoldDB" id="A0A554X226"/>
<dbReference type="Proteomes" id="UP000317763">
    <property type="component" value="Unassembled WGS sequence"/>
</dbReference>
<protein>
    <submittedName>
        <fullName evidence="3">Chromosome partition protein Smc</fullName>
    </submittedName>
</protein>
<keyword evidence="1" id="KW-0175">Coiled coil</keyword>
<reference evidence="3 4" key="1">
    <citation type="submission" date="2019-07" db="EMBL/GenBank/DDBJ databases">
        <title>Tepidimonas taiwanensis I1-1 draft genome.</title>
        <authorList>
            <person name="Da Costa M.S."/>
            <person name="Froufe H.J.C."/>
            <person name="Egas C."/>
            <person name="Albuquerque L."/>
        </authorList>
    </citation>
    <scope>NUCLEOTIDE SEQUENCE [LARGE SCALE GENOMIC DNA]</scope>
    <source>
        <strain evidence="3 4">I1-1</strain>
    </source>
</reference>
<dbReference type="RefSeq" id="WP_052231688.1">
    <property type="nucleotide sequence ID" value="NZ_CP083911.1"/>
</dbReference>
<dbReference type="InterPro" id="IPR027417">
    <property type="entry name" value="P-loop_NTPase"/>
</dbReference>
<evidence type="ECO:0000313" key="4">
    <source>
        <dbReference type="Proteomes" id="UP000317763"/>
    </source>
</evidence>
<accession>A0A554X226</accession>
<evidence type="ECO:0000259" key="2">
    <source>
        <dbReference type="Pfam" id="PF13514"/>
    </source>
</evidence>
<dbReference type="EMBL" id="VJOM01000028">
    <property type="protein sequence ID" value="TSE29901.1"/>
    <property type="molecule type" value="Genomic_DNA"/>
</dbReference>
<evidence type="ECO:0000313" key="3">
    <source>
        <dbReference type="EMBL" id="TSE29901.1"/>
    </source>
</evidence>
<dbReference type="Pfam" id="PF13514">
    <property type="entry name" value="AAA_27"/>
    <property type="match status" value="1"/>
</dbReference>
<dbReference type="PANTHER" id="PTHR41259">
    <property type="entry name" value="DOUBLE-STRAND BREAK REPAIR RAD50 ATPASE, PUTATIVE-RELATED"/>
    <property type="match status" value="1"/>
</dbReference>
<name>A0A554X226_9BURK</name>
<feature type="coiled-coil region" evidence="1">
    <location>
        <begin position="200"/>
        <end position="380"/>
    </location>
</feature>
<feature type="coiled-coil region" evidence="1">
    <location>
        <begin position="666"/>
        <end position="733"/>
    </location>
</feature>
<organism evidence="3 4">
    <name type="scientific">Tepidimonas taiwanensis</name>
    <dbReference type="NCBI Taxonomy" id="307486"/>
    <lineage>
        <taxon>Bacteria</taxon>
        <taxon>Pseudomonadati</taxon>
        <taxon>Pseudomonadota</taxon>
        <taxon>Betaproteobacteria</taxon>
        <taxon>Burkholderiales</taxon>
        <taxon>Tepidimonas</taxon>
    </lineage>
</organism>
<feature type="coiled-coil region" evidence="1">
    <location>
        <begin position="531"/>
        <end position="623"/>
    </location>
</feature>
<keyword evidence="4" id="KW-1185">Reference proteome</keyword>
<sequence>MKLRELRVSQWRRFREPLTLTFSDGINLLAGPNEAGKSTLAGAIRTAFFERYTTTTVEHLRPWGDSAASPEVELVFEWAGQTWRLTKRFLGKRRCDLRVGTQHHSNDDAENRLAALLGYHYPGRGASKPEHWGVPGLLWVEQGRLQELMEPVAHASDRIQAALGAELSAMTSSVGDAVLRRIEQLRAELLTGTGAARGELKAAAQARDTLREEAAKLQRQVAQYQADVDQLSRLRQEEAAAQAERPDLALQQALQAAQQQLAQVEALTTERDALQRNLDALAREQPLLEQRLGQLEQLERDVQRSQTELAREQSLREALGAQRQTLTQRLHDARQALEALRGRQARWQQRQQRLTLEQQHQQAQAELERLQAAHQRAVQTHETLLALQAQLQRLALPAGVLDAIVARQTRLREFDIRLQAAATRLRYTLAPGVTVTLADTRLEGEGECLITAGQTLDIPGVGRLHIEPGGSDIAALTREREAAATELAQLLQQHGLADVAHAQQRAAQCQQLETQLAHTRQTLQWLAPGGLDALAQDVARAQTAVAQLRQRLDTLPMPAHDESADADGTPIEAQVEQANQTVAQLEAAERLLAQQLVAADVRLEQLAQERQRLQAALTLARDSGEDQQVRQRLHTIAAERAALTQRLADLGAQIAALQPQALRQDIERLSRSLETLRTQAAQRRDAIVRLQTRLDTLGAQGLEEQWQQCRAQLEAAERRHQELDTRARALDLLHKTLIAKRDERKRRLQQPLLERIHHYLRLLFPGARATLDDALLPQGVERAGEYTALLDLSFGAQEQLGLISRLAYADLLQAAGHPTLIILDDALVHSDRQRLAQMKRILYDAAQRHQVILLSCHPENWMDVGAHVVQLDRIMAVTPNGNVANAAVDPIDAAYFDGRQHIQAS</sequence>
<feature type="domain" description="YhaN AAA" evidence="2">
    <location>
        <begin position="1"/>
        <end position="50"/>
    </location>
</feature>
<evidence type="ECO:0000256" key="1">
    <source>
        <dbReference type="SAM" id="Coils"/>
    </source>
</evidence>
<dbReference type="OrthoDB" id="9764467at2"/>